<organism evidence="2 3">
    <name type="scientific">Hoyosella altamirensis</name>
    <dbReference type="NCBI Taxonomy" id="616997"/>
    <lineage>
        <taxon>Bacteria</taxon>
        <taxon>Bacillati</taxon>
        <taxon>Actinomycetota</taxon>
        <taxon>Actinomycetes</taxon>
        <taxon>Mycobacteriales</taxon>
        <taxon>Hoyosellaceae</taxon>
        <taxon>Hoyosella</taxon>
    </lineage>
</organism>
<evidence type="ECO:0000313" key="2">
    <source>
        <dbReference type="EMBL" id="MBB3036429.1"/>
    </source>
</evidence>
<name>A0A839RJG2_9ACTN</name>
<dbReference type="PROSITE" id="PS51340">
    <property type="entry name" value="MOSC"/>
    <property type="match status" value="1"/>
</dbReference>
<evidence type="ECO:0000259" key="1">
    <source>
        <dbReference type="PROSITE" id="PS51340"/>
    </source>
</evidence>
<dbReference type="OrthoDB" id="9801223at2"/>
<evidence type="ECO:0000313" key="3">
    <source>
        <dbReference type="Proteomes" id="UP000567922"/>
    </source>
</evidence>
<dbReference type="Pfam" id="PF03473">
    <property type="entry name" value="MOSC"/>
    <property type="match status" value="1"/>
</dbReference>
<dbReference type="EMBL" id="JACHWS010000001">
    <property type="protein sequence ID" value="MBB3036429.1"/>
    <property type="molecule type" value="Genomic_DNA"/>
</dbReference>
<dbReference type="InterPro" id="IPR011037">
    <property type="entry name" value="Pyrv_Knase-like_insert_dom_sf"/>
</dbReference>
<keyword evidence="3" id="KW-1185">Reference proteome</keyword>
<reference evidence="2 3" key="1">
    <citation type="submission" date="2020-08" db="EMBL/GenBank/DDBJ databases">
        <title>Sequencing the genomes of 1000 actinobacteria strains.</title>
        <authorList>
            <person name="Klenk H.-P."/>
        </authorList>
    </citation>
    <scope>NUCLEOTIDE SEQUENCE [LARGE SCALE GENOMIC DNA]</scope>
    <source>
        <strain evidence="2 3">DSM 45258</strain>
    </source>
</reference>
<dbReference type="SUPFAM" id="SSF50800">
    <property type="entry name" value="PK beta-barrel domain-like"/>
    <property type="match status" value="1"/>
</dbReference>
<dbReference type="Gene3D" id="2.40.33.20">
    <property type="entry name" value="PK beta-barrel domain-like"/>
    <property type="match status" value="1"/>
</dbReference>
<dbReference type="PANTHER" id="PTHR30212:SF2">
    <property type="entry name" value="PROTEIN YIIM"/>
    <property type="match status" value="1"/>
</dbReference>
<dbReference type="Proteomes" id="UP000567922">
    <property type="component" value="Unassembled WGS sequence"/>
</dbReference>
<gene>
    <name evidence="2" type="ORF">FHU29_000863</name>
</gene>
<dbReference type="GO" id="GO:0030151">
    <property type="term" value="F:molybdenum ion binding"/>
    <property type="evidence" value="ECO:0007669"/>
    <property type="project" value="InterPro"/>
</dbReference>
<dbReference type="InterPro" id="IPR005302">
    <property type="entry name" value="MoCF_Sase_C"/>
</dbReference>
<accession>A0A839RJG2</accession>
<dbReference type="AlphaFoldDB" id="A0A839RJG2"/>
<dbReference type="RefSeq" id="WP_064440311.1">
    <property type="nucleotide sequence ID" value="NZ_BDDI01000007.1"/>
</dbReference>
<protein>
    <submittedName>
        <fullName evidence="2">MOSC domain-containing protein YiiM</fullName>
    </submittedName>
</protein>
<proteinExistence type="predicted"/>
<dbReference type="GO" id="GO:0003824">
    <property type="term" value="F:catalytic activity"/>
    <property type="evidence" value="ECO:0007669"/>
    <property type="project" value="InterPro"/>
</dbReference>
<dbReference type="GO" id="GO:0030170">
    <property type="term" value="F:pyridoxal phosphate binding"/>
    <property type="evidence" value="ECO:0007669"/>
    <property type="project" value="InterPro"/>
</dbReference>
<sequence length="197" mass="21622">MRDRADNTQLAVERVFVGTPTVLGDFGRERVLSAIAKQEVRGTHITLQPTNLDGDRQADLVNHGGIDKAVYLYPAEHYSEWNTSQYTLAAGAFGENVSVRGALEPDVRIGDVWQWGDALIQISQPRQPCYKLGMRVGNKAIIADMVRSGRCGWYARVLQAGDVPVRGAMVLQDRNSDSPSVAEAFAMLFESPRTASS</sequence>
<comment type="caution">
    <text evidence="2">The sequence shown here is derived from an EMBL/GenBank/DDBJ whole genome shotgun (WGS) entry which is preliminary data.</text>
</comment>
<dbReference type="InterPro" id="IPR052353">
    <property type="entry name" value="Benzoxazolinone_Detox_Enz"/>
</dbReference>
<dbReference type="PANTHER" id="PTHR30212">
    <property type="entry name" value="PROTEIN YIIM"/>
    <property type="match status" value="1"/>
</dbReference>
<feature type="domain" description="MOSC" evidence="1">
    <location>
        <begin position="37"/>
        <end position="172"/>
    </location>
</feature>